<feature type="domain" description="(+)RNA virus helicase C-terminal" evidence="1">
    <location>
        <begin position="1"/>
        <end position="229"/>
    </location>
</feature>
<organismHost>
    <name type="scientific">Rubus rosifolius</name>
    <dbReference type="NCBI Taxonomy" id="59498"/>
</organismHost>
<dbReference type="GO" id="GO:0005524">
    <property type="term" value="F:ATP binding"/>
    <property type="evidence" value="ECO:0007669"/>
    <property type="project" value="InterPro"/>
</dbReference>
<evidence type="ECO:0000259" key="1">
    <source>
        <dbReference type="PROSITE" id="PS51657"/>
    </source>
</evidence>
<organism evidence="2">
    <name type="scientific">Strawberry mild yellow edge-associated virus</name>
    <name type="common">SMYEaV</name>
    <dbReference type="NCBI Taxonomy" id="12187"/>
    <lineage>
        <taxon>Viruses</taxon>
        <taxon>Riboviria</taxon>
        <taxon>Orthornavirae</taxon>
        <taxon>Kitrinoviricota</taxon>
        <taxon>Alsuviricetes</taxon>
        <taxon>Tymovirales</taxon>
        <taxon>Alphaflexiviridae</taxon>
        <taxon>Potexvirus</taxon>
        <taxon>Potexvirus fragariae</taxon>
    </lineage>
</organism>
<sequence>MTEFTKRLLLERGFERTNRPITGPIVVHAVAGAGKSSVINTVSLTFQLICWTTLPEEKASFNCLHLRHLDGPAFPGAFIDEYQLADTDLSEAAFLFGDPLQYPGPAAQVPHFVKLFSHRCGLNSAAIVRELGISFEASKLDSVQHLDPYSSDPEGTILAFEPEVQAALASHSLEFLCLDEFRGKQWPVCTLYVSTKHLCDLDRPSVYVALTRHYERLLIMSFDAADPSA</sequence>
<protein>
    <submittedName>
        <fullName evidence="2">Triple gene block protein 1</fullName>
    </submittedName>
</protein>
<proteinExistence type="predicted"/>
<dbReference type="Pfam" id="PF01443">
    <property type="entry name" value="Viral_helicase1"/>
    <property type="match status" value="1"/>
</dbReference>
<organismHost>
    <name type="scientific">Chenopodium quinoa</name>
    <name type="common">Quinoa</name>
    <dbReference type="NCBI Taxonomy" id="63459"/>
</organismHost>
<accession>A0A0H3YI21</accession>
<dbReference type="PROSITE" id="PS51657">
    <property type="entry name" value="PSRV_HELICASE"/>
    <property type="match status" value="1"/>
</dbReference>
<name>A0A0H3YI21_SMYEA</name>
<dbReference type="InterPro" id="IPR027351">
    <property type="entry name" value="(+)RNA_virus_helicase_core_dom"/>
</dbReference>
<dbReference type="EMBL" id="KR350470">
    <property type="protein sequence ID" value="AKN20463.1"/>
    <property type="molecule type" value="Genomic_RNA"/>
</dbReference>
<reference evidence="2" key="1">
    <citation type="submission" date="2015-04" db="EMBL/GenBank/DDBJ databases">
        <title>Molecular characterization of divergent strawberry mild yellow edge virus isolates from eastern Canada.</title>
        <authorList>
            <person name="Xiang Y."/>
            <person name="Bhagwat B."/>
            <person name="Bernardy M."/>
            <person name="Su L."/>
        </authorList>
    </citation>
    <scope>NUCLEOTIDE SEQUENCE</scope>
    <source>
        <strain evidence="2">AB41-01</strain>
    </source>
</reference>
<evidence type="ECO:0000313" key="2">
    <source>
        <dbReference type="EMBL" id="AKN20463.1"/>
    </source>
</evidence>
<organismHost>
    <name type="scientific">Fragaria vesca</name>
    <name type="common">Woodland strawberry</name>
    <name type="synonym">Potentilla vesca</name>
    <dbReference type="NCBI Taxonomy" id="57918"/>
</organismHost>